<dbReference type="Proteomes" id="UP000483261">
    <property type="component" value="Unassembled WGS sequence"/>
</dbReference>
<feature type="domain" description="HTH tetR-type" evidence="3">
    <location>
        <begin position="1"/>
        <end position="54"/>
    </location>
</feature>
<evidence type="ECO:0000313" key="5">
    <source>
        <dbReference type="Proteomes" id="UP000483261"/>
    </source>
</evidence>
<protein>
    <submittedName>
        <fullName evidence="4">TetR family transcriptional regulator</fullName>
    </submittedName>
</protein>
<keyword evidence="5" id="KW-1185">Reference proteome</keyword>
<dbReference type="AlphaFoldDB" id="A0A6M1RA48"/>
<evidence type="ECO:0000313" key="4">
    <source>
        <dbReference type="EMBL" id="NGN94399.1"/>
    </source>
</evidence>
<evidence type="ECO:0000256" key="1">
    <source>
        <dbReference type="ARBA" id="ARBA00023125"/>
    </source>
</evidence>
<dbReference type="Gene3D" id="1.10.357.10">
    <property type="entry name" value="Tetracycline Repressor, domain 2"/>
    <property type="match status" value="1"/>
</dbReference>
<dbReference type="GO" id="GO:0003677">
    <property type="term" value="F:DNA binding"/>
    <property type="evidence" value="ECO:0007669"/>
    <property type="project" value="UniProtKB-UniRule"/>
</dbReference>
<organism evidence="4 5">
    <name type="scientific">Nocardioides turkmenicus</name>
    <dbReference type="NCBI Taxonomy" id="2711220"/>
    <lineage>
        <taxon>Bacteria</taxon>
        <taxon>Bacillati</taxon>
        <taxon>Actinomycetota</taxon>
        <taxon>Actinomycetes</taxon>
        <taxon>Propionibacteriales</taxon>
        <taxon>Nocardioidaceae</taxon>
        <taxon>Nocardioides</taxon>
    </lineage>
</organism>
<gene>
    <name evidence="4" type="ORF">G5C66_16835</name>
</gene>
<evidence type="ECO:0000256" key="2">
    <source>
        <dbReference type="PROSITE-ProRule" id="PRU00335"/>
    </source>
</evidence>
<dbReference type="SUPFAM" id="SSF46689">
    <property type="entry name" value="Homeodomain-like"/>
    <property type="match status" value="1"/>
</dbReference>
<name>A0A6M1RA48_9ACTN</name>
<accession>A0A6M1RA48</accession>
<evidence type="ECO:0000259" key="3">
    <source>
        <dbReference type="PROSITE" id="PS50977"/>
    </source>
</evidence>
<dbReference type="InterPro" id="IPR009057">
    <property type="entry name" value="Homeodomain-like_sf"/>
</dbReference>
<dbReference type="RefSeq" id="WP_165112120.1">
    <property type="nucleotide sequence ID" value="NZ_JAALAA010000014.1"/>
</dbReference>
<dbReference type="InterPro" id="IPR001647">
    <property type="entry name" value="HTH_TetR"/>
</dbReference>
<dbReference type="PROSITE" id="PS50977">
    <property type="entry name" value="HTH_TETR_2"/>
    <property type="match status" value="1"/>
</dbReference>
<dbReference type="Pfam" id="PF00440">
    <property type="entry name" value="TetR_N"/>
    <property type="match status" value="1"/>
</dbReference>
<reference evidence="4 5" key="1">
    <citation type="submission" date="2020-02" db="EMBL/GenBank/DDBJ databases">
        <title>Whole-genome analyses of novel actinobacteria.</title>
        <authorList>
            <person name="Sahin N."/>
        </authorList>
    </citation>
    <scope>NUCLEOTIDE SEQUENCE [LARGE SCALE GENOMIC DNA]</scope>
    <source>
        <strain evidence="4 5">KC13</strain>
    </source>
</reference>
<sequence length="176" mass="19371">MDAALEVASEEGTRRVNHRRVAAQAGVPLGSVTYYYPTAENLVVEMFRHLSTTRVTPTEDLARPMSRRQLVEAITSIVAGEEKVSSFYQALDYEMVVYGFGHAEVAALASEWHDRWRAALAVNMSRESARTVVALIDGWLLQDGVEKVRLTADDIRPQVAAVLRGLEGPGPEGEDS</sequence>
<proteinExistence type="predicted"/>
<dbReference type="EMBL" id="JAALAA010000014">
    <property type="protein sequence ID" value="NGN94399.1"/>
    <property type="molecule type" value="Genomic_DNA"/>
</dbReference>
<keyword evidence="1 2" id="KW-0238">DNA-binding</keyword>
<feature type="DNA-binding region" description="H-T-H motif" evidence="2">
    <location>
        <begin position="17"/>
        <end position="36"/>
    </location>
</feature>
<comment type="caution">
    <text evidence="4">The sequence shown here is derived from an EMBL/GenBank/DDBJ whole genome shotgun (WGS) entry which is preliminary data.</text>
</comment>